<evidence type="ECO:0000256" key="3">
    <source>
        <dbReference type="ARBA" id="ARBA00023015"/>
    </source>
</evidence>
<dbReference type="GO" id="GO:0080142">
    <property type="term" value="P:regulation of salicylic acid biosynthetic process"/>
    <property type="evidence" value="ECO:0007669"/>
    <property type="project" value="TreeGrafter"/>
</dbReference>
<evidence type="ECO:0000256" key="5">
    <source>
        <dbReference type="ARBA" id="ARBA00023159"/>
    </source>
</evidence>
<evidence type="ECO:0000256" key="2">
    <source>
        <dbReference type="ARBA" id="ARBA00007214"/>
    </source>
</evidence>
<dbReference type="GO" id="GO:0005634">
    <property type="term" value="C:nucleus"/>
    <property type="evidence" value="ECO:0007669"/>
    <property type="project" value="UniProtKB-SubCell"/>
</dbReference>
<dbReference type="GO" id="GO:0043565">
    <property type="term" value="F:sequence-specific DNA binding"/>
    <property type="evidence" value="ECO:0007669"/>
    <property type="project" value="TreeGrafter"/>
</dbReference>
<dbReference type="KEGG" id="dcr:108219784"/>
<dbReference type="OMA" id="DIPHENC"/>
<dbReference type="Pfam" id="PF20452">
    <property type="entry name" value="Calmod_bind_C"/>
    <property type="match status" value="1"/>
</dbReference>
<evidence type="ECO:0000256" key="6">
    <source>
        <dbReference type="ARBA" id="ARBA00023163"/>
    </source>
</evidence>
<dbReference type="InterPro" id="IPR046829">
    <property type="entry name" value="Calmod_bind_C"/>
</dbReference>
<dbReference type="InterPro" id="IPR046830">
    <property type="entry name" value="Calmod_bind_M"/>
</dbReference>
<evidence type="ECO:0000256" key="8">
    <source>
        <dbReference type="SAM" id="MobiDB-lite"/>
    </source>
</evidence>
<accession>A0A161YJ29</accession>
<organism evidence="9 10">
    <name type="scientific">Daucus carota subsp. sativus</name>
    <name type="common">Carrot</name>
    <dbReference type="NCBI Taxonomy" id="79200"/>
    <lineage>
        <taxon>Eukaryota</taxon>
        <taxon>Viridiplantae</taxon>
        <taxon>Streptophyta</taxon>
        <taxon>Embryophyta</taxon>
        <taxon>Tracheophyta</taxon>
        <taxon>Spermatophyta</taxon>
        <taxon>Magnoliopsida</taxon>
        <taxon>eudicotyledons</taxon>
        <taxon>Gunneridae</taxon>
        <taxon>Pentapetalae</taxon>
        <taxon>asterids</taxon>
        <taxon>campanulids</taxon>
        <taxon>Apiales</taxon>
        <taxon>Apiaceae</taxon>
        <taxon>Apioideae</taxon>
        <taxon>Scandiceae</taxon>
        <taxon>Daucinae</taxon>
        <taxon>Daucus</taxon>
        <taxon>Daucus sect. Daucus</taxon>
    </lineage>
</organism>
<keyword evidence="4" id="KW-0238">DNA-binding</keyword>
<sequence>MSHKRQQEFDGRPKTEEEEGSTSNDSKRRKVPCFGNVVLEAMKLQAIQQYMEPVLEPLLRRVVSEEVELALQKHTTDMKRNSGKEMQPAGARSLKLQFLDTIALPVYTGSRIEAKGGNIMRVAIVDALTEQVVRDGPISSAKVEVVVLEGDFHGSVGDNWTQEEFVSNLVRERQGKKTLLSGDAVIYLEEGIGILSVISFQDNSSWTRSRKFRLGARVLDNYDGIRVKEAKTDSFTVRDHRGELYRKHYPPSLFDEVWRLEKIGKEGAFHKRLCREGINTVKDFLILLYQEPRRLRHILGSGMSTKVWEAAVDHAKTCVLDKREYAYFPRSHVKNGVVFNVVGQVTGLLRDGQYVHFDKLSELEKADARSLVILAFQKWEEVVALDGSSLLSNVSYPSNSLIAGSSNDTNILNSGIVGSFEIGPQLDASTADVMTSFYSMGPANNADNFALHDAESIEINFDQSLSAADLVGSSYICDSGSITQALHLDDHQQLFDTLGSFQTSGLSIHGADADLYSAVSEFLHGPSAATEAISKAQRRWRMLFSVLRLVSVRRIVVRKSWQQTGFSNEYCG</sequence>
<proteinExistence type="inferred from homology"/>
<gene>
    <name evidence="9" type="ORF">DCAR_0518861</name>
</gene>
<keyword evidence="7" id="KW-0539">Nucleus</keyword>
<dbReference type="Pfam" id="PF20451">
    <property type="entry name" value="Calmod_bind_M"/>
    <property type="match status" value="1"/>
</dbReference>
<feature type="compositionally biased region" description="Basic and acidic residues" evidence="8">
    <location>
        <begin position="1"/>
        <end position="15"/>
    </location>
</feature>
<evidence type="ECO:0000256" key="1">
    <source>
        <dbReference type="ARBA" id="ARBA00004123"/>
    </source>
</evidence>
<reference evidence="9" key="1">
    <citation type="journal article" date="2016" name="Nat. Genet.">
        <title>A high-quality carrot genome assembly provides new insights into carotenoid accumulation and asterid genome evolution.</title>
        <authorList>
            <person name="Iorizzo M."/>
            <person name="Ellison S."/>
            <person name="Senalik D."/>
            <person name="Zeng P."/>
            <person name="Satapoomin P."/>
            <person name="Huang J."/>
            <person name="Bowman M."/>
            <person name="Iovene M."/>
            <person name="Sanseverino W."/>
            <person name="Cavagnaro P."/>
            <person name="Yildiz M."/>
            <person name="Macko-Podgorni A."/>
            <person name="Moranska E."/>
            <person name="Grzebelus E."/>
            <person name="Grzebelus D."/>
            <person name="Ashrafi H."/>
            <person name="Zheng Z."/>
            <person name="Cheng S."/>
            <person name="Spooner D."/>
            <person name="Van Deynze A."/>
            <person name="Simon P."/>
        </authorList>
    </citation>
    <scope>NUCLEOTIDE SEQUENCE</scope>
    <source>
        <tissue evidence="9">Leaf</tissue>
    </source>
</reference>
<keyword evidence="5" id="KW-0010">Activator</keyword>
<comment type="subcellular location">
    <subcellularLocation>
        <location evidence="1">Nucleus</location>
    </subcellularLocation>
</comment>
<evidence type="ECO:0000313" key="9">
    <source>
        <dbReference type="EMBL" id="WOG99508.1"/>
    </source>
</evidence>
<dbReference type="EMBL" id="CP093347">
    <property type="protein sequence ID" value="WOG99508.1"/>
    <property type="molecule type" value="Genomic_DNA"/>
</dbReference>
<dbReference type="InterPro" id="IPR012416">
    <property type="entry name" value="CBP60"/>
</dbReference>
<dbReference type="GO" id="GO:0003700">
    <property type="term" value="F:DNA-binding transcription factor activity"/>
    <property type="evidence" value="ECO:0007669"/>
    <property type="project" value="TreeGrafter"/>
</dbReference>
<evidence type="ECO:0000256" key="4">
    <source>
        <dbReference type="ARBA" id="ARBA00023125"/>
    </source>
</evidence>
<dbReference type="InterPro" id="IPR046831">
    <property type="entry name" value="Calmodulin_bind_N"/>
</dbReference>
<protein>
    <submittedName>
        <fullName evidence="9">Uncharacterized protein</fullName>
    </submittedName>
</protein>
<feature type="region of interest" description="Disordered" evidence="8">
    <location>
        <begin position="1"/>
        <end position="29"/>
    </location>
</feature>
<dbReference type="GO" id="GO:0005516">
    <property type="term" value="F:calmodulin binding"/>
    <property type="evidence" value="ECO:0007669"/>
    <property type="project" value="InterPro"/>
</dbReference>
<dbReference type="Gramene" id="KZM93259">
    <property type="protein sequence ID" value="KZM93259"/>
    <property type="gene ID" value="DCAR_016504"/>
</dbReference>
<keyword evidence="10" id="KW-1185">Reference proteome</keyword>
<comment type="similarity">
    <text evidence="2">Belongs to the plant ACBP60 protein family.</text>
</comment>
<reference evidence="9" key="2">
    <citation type="submission" date="2022-03" db="EMBL/GenBank/DDBJ databases">
        <title>Draft title - Genomic analysis of global carrot germplasm unveils the trajectory of domestication and the origin of high carotenoid orange carrot.</title>
        <authorList>
            <person name="Iorizzo M."/>
            <person name="Ellison S."/>
            <person name="Senalik D."/>
            <person name="Macko-Podgorni A."/>
            <person name="Grzebelus D."/>
            <person name="Bostan H."/>
            <person name="Rolling W."/>
            <person name="Curaba J."/>
            <person name="Simon P."/>
        </authorList>
    </citation>
    <scope>NUCLEOTIDE SEQUENCE</scope>
    <source>
        <tissue evidence="9">Leaf</tissue>
    </source>
</reference>
<dbReference type="PANTHER" id="PTHR31713">
    <property type="entry name" value="OS02G0177800 PROTEIN"/>
    <property type="match status" value="1"/>
</dbReference>
<dbReference type="AlphaFoldDB" id="A0A161YJ29"/>
<dbReference type="PANTHER" id="PTHR31713:SF14">
    <property type="entry name" value="CALMODULIN-BINDING PROTEIN 60 A"/>
    <property type="match status" value="1"/>
</dbReference>
<dbReference type="Proteomes" id="UP000077755">
    <property type="component" value="Chromosome 5"/>
</dbReference>
<evidence type="ECO:0000256" key="7">
    <source>
        <dbReference type="ARBA" id="ARBA00023242"/>
    </source>
</evidence>
<keyword evidence="6" id="KW-0804">Transcription</keyword>
<name>A0A161YJ29_DAUCS</name>
<dbReference type="Pfam" id="PF07887">
    <property type="entry name" value="Calmodulin_bind"/>
    <property type="match status" value="1"/>
</dbReference>
<evidence type="ECO:0000313" key="10">
    <source>
        <dbReference type="Proteomes" id="UP000077755"/>
    </source>
</evidence>
<dbReference type="OrthoDB" id="1604062at2759"/>
<keyword evidence="3" id="KW-0805">Transcription regulation</keyword>